<comment type="caution">
    <text evidence="7">The sequence shown here is derived from an EMBL/GenBank/DDBJ whole genome shotgun (WGS) entry which is preliminary data.</text>
</comment>
<dbReference type="RefSeq" id="WP_189569963.1">
    <property type="nucleotide sequence ID" value="NZ_BMXI01000008.1"/>
</dbReference>
<accession>A0A918TMT5</accession>
<evidence type="ECO:0000256" key="5">
    <source>
        <dbReference type="ARBA" id="ARBA00023136"/>
    </source>
</evidence>
<protein>
    <recommendedName>
        <fullName evidence="9">F-type ATPase subunit delta</fullName>
    </recommendedName>
</protein>
<reference evidence="7" key="2">
    <citation type="submission" date="2020-09" db="EMBL/GenBank/DDBJ databases">
        <authorList>
            <person name="Sun Q."/>
            <person name="Kim S."/>
        </authorList>
    </citation>
    <scope>NUCLEOTIDE SEQUENCE</scope>
    <source>
        <strain evidence="7">KCTC 12988</strain>
    </source>
</reference>
<evidence type="ECO:0000313" key="8">
    <source>
        <dbReference type="Proteomes" id="UP000644507"/>
    </source>
</evidence>
<dbReference type="PANTHER" id="PTHR11910">
    <property type="entry name" value="ATP SYNTHASE DELTA CHAIN"/>
    <property type="match status" value="1"/>
</dbReference>
<keyword evidence="2" id="KW-0813">Transport</keyword>
<keyword evidence="6" id="KW-0066">ATP synthesis</keyword>
<dbReference type="PROSITE" id="PS00389">
    <property type="entry name" value="ATPASE_DELTA"/>
    <property type="match status" value="1"/>
</dbReference>
<dbReference type="Pfam" id="PF00213">
    <property type="entry name" value="OSCP"/>
    <property type="match status" value="1"/>
</dbReference>
<dbReference type="InterPro" id="IPR020781">
    <property type="entry name" value="ATPase_OSCP/d_CS"/>
</dbReference>
<evidence type="ECO:0000256" key="2">
    <source>
        <dbReference type="ARBA" id="ARBA00022448"/>
    </source>
</evidence>
<organism evidence="7 8">
    <name type="scientific">Roseibacillus persicicus</name>
    <dbReference type="NCBI Taxonomy" id="454148"/>
    <lineage>
        <taxon>Bacteria</taxon>
        <taxon>Pseudomonadati</taxon>
        <taxon>Verrucomicrobiota</taxon>
        <taxon>Verrucomicrobiia</taxon>
        <taxon>Verrucomicrobiales</taxon>
        <taxon>Verrucomicrobiaceae</taxon>
        <taxon>Roseibacillus</taxon>
    </lineage>
</organism>
<evidence type="ECO:0000256" key="3">
    <source>
        <dbReference type="ARBA" id="ARBA00022781"/>
    </source>
</evidence>
<sequence>MKISKSAQTAARRIFRLCSPEGHLDEQRMRSVIAKIVADKPRDYRGILAGLSRLVRREEDGKRVVVESARFLDPATEQRVRDSLTNQYGQGLNFEFRTNPDLMGGMKIRVGDDVIDGSVAARIKRLETAFQ</sequence>
<keyword evidence="3" id="KW-0375">Hydrogen ion transport</keyword>
<evidence type="ECO:0000256" key="4">
    <source>
        <dbReference type="ARBA" id="ARBA00023065"/>
    </source>
</evidence>
<evidence type="ECO:0000313" key="7">
    <source>
        <dbReference type="EMBL" id="GHC54805.1"/>
    </source>
</evidence>
<evidence type="ECO:0008006" key="9">
    <source>
        <dbReference type="Google" id="ProtNLM"/>
    </source>
</evidence>
<dbReference type="Proteomes" id="UP000644507">
    <property type="component" value="Unassembled WGS sequence"/>
</dbReference>
<proteinExistence type="predicted"/>
<evidence type="ECO:0000256" key="1">
    <source>
        <dbReference type="ARBA" id="ARBA00004370"/>
    </source>
</evidence>
<keyword evidence="8" id="KW-1185">Reference proteome</keyword>
<comment type="subcellular location">
    <subcellularLocation>
        <location evidence="1">Membrane</location>
    </subcellularLocation>
</comment>
<dbReference type="InterPro" id="IPR000711">
    <property type="entry name" value="ATPase_OSCP/dsu"/>
</dbReference>
<dbReference type="AlphaFoldDB" id="A0A918TMT5"/>
<keyword evidence="4" id="KW-0406">Ion transport</keyword>
<dbReference type="GO" id="GO:0016020">
    <property type="term" value="C:membrane"/>
    <property type="evidence" value="ECO:0007669"/>
    <property type="project" value="UniProtKB-SubCell"/>
</dbReference>
<keyword evidence="5" id="KW-0472">Membrane</keyword>
<name>A0A918TMT5_9BACT</name>
<dbReference type="GO" id="GO:0046933">
    <property type="term" value="F:proton-transporting ATP synthase activity, rotational mechanism"/>
    <property type="evidence" value="ECO:0007669"/>
    <property type="project" value="InterPro"/>
</dbReference>
<gene>
    <name evidence="7" type="ORF">GCM10007100_21650</name>
</gene>
<reference evidence="7" key="1">
    <citation type="journal article" date="2014" name="Int. J. Syst. Evol. Microbiol.">
        <title>Complete genome sequence of Corynebacterium casei LMG S-19264T (=DSM 44701T), isolated from a smear-ripened cheese.</title>
        <authorList>
            <consortium name="US DOE Joint Genome Institute (JGI-PGF)"/>
            <person name="Walter F."/>
            <person name="Albersmeier A."/>
            <person name="Kalinowski J."/>
            <person name="Ruckert C."/>
        </authorList>
    </citation>
    <scope>NUCLEOTIDE SEQUENCE</scope>
    <source>
        <strain evidence="7">KCTC 12988</strain>
    </source>
</reference>
<dbReference type="EMBL" id="BMXI01000008">
    <property type="protein sequence ID" value="GHC54805.1"/>
    <property type="molecule type" value="Genomic_DNA"/>
</dbReference>
<evidence type="ECO:0000256" key="6">
    <source>
        <dbReference type="ARBA" id="ARBA00023310"/>
    </source>
</evidence>